<reference evidence="1" key="1">
    <citation type="submission" date="2015-12" db="EMBL/GenBank/DDBJ databases">
        <title>Gene expression during late stages of embryo sac development: a critical building block for successful pollen-pistil interactions.</title>
        <authorList>
            <person name="Liu Y."/>
            <person name="Joly V."/>
            <person name="Sabar M."/>
            <person name="Matton D.P."/>
        </authorList>
    </citation>
    <scope>NUCLEOTIDE SEQUENCE</scope>
</reference>
<accession>A0A0V0GX51</accession>
<dbReference type="AlphaFoldDB" id="A0A0V0GX51"/>
<proteinExistence type="predicted"/>
<dbReference type="EMBL" id="GEDG01029783">
    <property type="protein sequence ID" value="JAP12329.1"/>
    <property type="molecule type" value="Transcribed_RNA"/>
</dbReference>
<name>A0A0V0GX51_SOLCH</name>
<evidence type="ECO:0000313" key="1">
    <source>
        <dbReference type="EMBL" id="JAP12329.1"/>
    </source>
</evidence>
<organism evidence="1">
    <name type="scientific">Solanum chacoense</name>
    <name type="common">Chaco potato</name>
    <dbReference type="NCBI Taxonomy" id="4108"/>
    <lineage>
        <taxon>Eukaryota</taxon>
        <taxon>Viridiplantae</taxon>
        <taxon>Streptophyta</taxon>
        <taxon>Embryophyta</taxon>
        <taxon>Tracheophyta</taxon>
        <taxon>Spermatophyta</taxon>
        <taxon>Magnoliopsida</taxon>
        <taxon>eudicotyledons</taxon>
        <taxon>Gunneridae</taxon>
        <taxon>Pentapetalae</taxon>
        <taxon>asterids</taxon>
        <taxon>lamiids</taxon>
        <taxon>Solanales</taxon>
        <taxon>Solanaceae</taxon>
        <taxon>Solanoideae</taxon>
        <taxon>Solaneae</taxon>
        <taxon>Solanum</taxon>
    </lineage>
</organism>
<sequence length="86" mass="10382">MFVWSDIWYIHGHIQKSLTYTMHFTCNLQSSSPPQYRFWLTSFWTTWSPLCVNFLINHESTQDKYPFPPLKRKTEKMGIFAITFLN</sequence>
<protein>
    <submittedName>
        <fullName evidence="1">Putative ovule protein</fullName>
    </submittedName>
</protein>